<evidence type="ECO:0000256" key="3">
    <source>
        <dbReference type="ARBA" id="ARBA00023082"/>
    </source>
</evidence>
<evidence type="ECO:0000256" key="5">
    <source>
        <dbReference type="ARBA" id="ARBA00023163"/>
    </source>
</evidence>
<feature type="domain" description="RNA polymerase sigma-70 region 2" evidence="6">
    <location>
        <begin position="26"/>
        <end position="87"/>
    </location>
</feature>
<keyword evidence="5" id="KW-0804">Transcription</keyword>
<dbReference type="Gene3D" id="1.10.10.10">
    <property type="entry name" value="Winged helix-like DNA-binding domain superfamily/Winged helix DNA-binding domain"/>
    <property type="match status" value="1"/>
</dbReference>
<keyword evidence="4" id="KW-0238">DNA-binding</keyword>
<evidence type="ECO:0000256" key="4">
    <source>
        <dbReference type="ARBA" id="ARBA00023125"/>
    </source>
</evidence>
<feature type="domain" description="RNA polymerase sigma factor 70 region 4 type 2" evidence="7">
    <location>
        <begin position="115"/>
        <end position="166"/>
    </location>
</feature>
<dbReference type="RefSeq" id="WP_153760666.1">
    <property type="nucleotide sequence ID" value="NZ_CP045851.1"/>
</dbReference>
<dbReference type="GO" id="GO:0006352">
    <property type="term" value="P:DNA-templated transcription initiation"/>
    <property type="evidence" value="ECO:0007669"/>
    <property type="project" value="InterPro"/>
</dbReference>
<evidence type="ECO:0000259" key="7">
    <source>
        <dbReference type="Pfam" id="PF08281"/>
    </source>
</evidence>
<dbReference type="InterPro" id="IPR036388">
    <property type="entry name" value="WH-like_DNA-bd_sf"/>
</dbReference>
<keyword evidence="9" id="KW-1185">Reference proteome</keyword>
<dbReference type="KEGG" id="atq:GH723_16450"/>
<proteinExistence type="inferred from homology"/>
<dbReference type="SUPFAM" id="SSF88946">
    <property type="entry name" value="Sigma2 domain of RNA polymerase sigma factors"/>
    <property type="match status" value="1"/>
</dbReference>
<dbReference type="NCBIfam" id="TIGR02937">
    <property type="entry name" value="sigma70-ECF"/>
    <property type="match status" value="1"/>
</dbReference>
<dbReference type="PANTHER" id="PTHR43133:SF50">
    <property type="entry name" value="ECF RNA POLYMERASE SIGMA FACTOR SIGM"/>
    <property type="match status" value="1"/>
</dbReference>
<evidence type="ECO:0000259" key="6">
    <source>
        <dbReference type="Pfam" id="PF04542"/>
    </source>
</evidence>
<dbReference type="Proteomes" id="UP000334019">
    <property type="component" value="Chromosome"/>
</dbReference>
<dbReference type="InterPro" id="IPR013325">
    <property type="entry name" value="RNA_pol_sigma_r2"/>
</dbReference>
<gene>
    <name evidence="8" type="ORF">GH723_16450</name>
</gene>
<sequence>MRVLVVVEARAAYGEDDFERFCRDAHPGLVAALAHHCGDRFLAEELAQEALIRAGDRWTKVRQLDSPVGWAFRVGANMAASSFRRRGAERRAVERMRARPLPTEHRDPDAGDAVAVRGALRALPERQRRVVLLRYVLDLSAEQAGAVLGISAGAVRMQAHRALAALQDRLRDDDIAEEVTDGC</sequence>
<dbReference type="Pfam" id="PF04542">
    <property type="entry name" value="Sigma70_r2"/>
    <property type="match status" value="1"/>
</dbReference>
<comment type="similarity">
    <text evidence="1">Belongs to the sigma-70 factor family. ECF subfamily.</text>
</comment>
<evidence type="ECO:0000256" key="2">
    <source>
        <dbReference type="ARBA" id="ARBA00023015"/>
    </source>
</evidence>
<protein>
    <submittedName>
        <fullName evidence="8">Sigma-70 family RNA polymerase sigma factor</fullName>
    </submittedName>
</protein>
<keyword evidence="2" id="KW-0805">Transcription regulation</keyword>
<dbReference type="InterPro" id="IPR013249">
    <property type="entry name" value="RNA_pol_sigma70_r4_t2"/>
</dbReference>
<organism evidence="8 9">
    <name type="scientific">Actinomarinicola tropica</name>
    <dbReference type="NCBI Taxonomy" id="2789776"/>
    <lineage>
        <taxon>Bacteria</taxon>
        <taxon>Bacillati</taxon>
        <taxon>Actinomycetota</taxon>
        <taxon>Acidimicrobiia</taxon>
        <taxon>Acidimicrobiales</taxon>
        <taxon>Iamiaceae</taxon>
        <taxon>Actinomarinicola</taxon>
    </lineage>
</organism>
<dbReference type="InterPro" id="IPR013324">
    <property type="entry name" value="RNA_pol_sigma_r3/r4-like"/>
</dbReference>
<evidence type="ECO:0000313" key="8">
    <source>
        <dbReference type="EMBL" id="QGG96562.1"/>
    </source>
</evidence>
<dbReference type="GO" id="GO:0003677">
    <property type="term" value="F:DNA binding"/>
    <property type="evidence" value="ECO:0007669"/>
    <property type="project" value="UniProtKB-KW"/>
</dbReference>
<evidence type="ECO:0000313" key="9">
    <source>
        <dbReference type="Proteomes" id="UP000334019"/>
    </source>
</evidence>
<dbReference type="PANTHER" id="PTHR43133">
    <property type="entry name" value="RNA POLYMERASE ECF-TYPE SIGMA FACTO"/>
    <property type="match status" value="1"/>
</dbReference>
<keyword evidence="3" id="KW-0731">Sigma factor</keyword>
<evidence type="ECO:0000256" key="1">
    <source>
        <dbReference type="ARBA" id="ARBA00010641"/>
    </source>
</evidence>
<dbReference type="Gene3D" id="1.10.1740.10">
    <property type="match status" value="1"/>
</dbReference>
<dbReference type="InterPro" id="IPR039425">
    <property type="entry name" value="RNA_pol_sigma-70-like"/>
</dbReference>
<dbReference type="EMBL" id="CP045851">
    <property type="protein sequence ID" value="QGG96562.1"/>
    <property type="molecule type" value="Genomic_DNA"/>
</dbReference>
<name>A0A5Q2RNN3_9ACTN</name>
<accession>A0A5Q2RNN3</accession>
<dbReference type="SUPFAM" id="SSF88659">
    <property type="entry name" value="Sigma3 and sigma4 domains of RNA polymerase sigma factors"/>
    <property type="match status" value="1"/>
</dbReference>
<dbReference type="InterPro" id="IPR007627">
    <property type="entry name" value="RNA_pol_sigma70_r2"/>
</dbReference>
<dbReference type="GO" id="GO:0016987">
    <property type="term" value="F:sigma factor activity"/>
    <property type="evidence" value="ECO:0007669"/>
    <property type="project" value="UniProtKB-KW"/>
</dbReference>
<dbReference type="Pfam" id="PF08281">
    <property type="entry name" value="Sigma70_r4_2"/>
    <property type="match status" value="1"/>
</dbReference>
<reference evidence="8 9" key="1">
    <citation type="submission" date="2019-11" db="EMBL/GenBank/DDBJ databases">
        <authorList>
            <person name="He Y."/>
        </authorList>
    </citation>
    <scope>NUCLEOTIDE SEQUENCE [LARGE SCALE GENOMIC DNA]</scope>
    <source>
        <strain evidence="8 9">SCSIO 58843</strain>
    </source>
</reference>
<dbReference type="InterPro" id="IPR014284">
    <property type="entry name" value="RNA_pol_sigma-70_dom"/>
</dbReference>
<dbReference type="CDD" id="cd06171">
    <property type="entry name" value="Sigma70_r4"/>
    <property type="match status" value="1"/>
</dbReference>
<dbReference type="AlphaFoldDB" id="A0A5Q2RNN3"/>